<protein>
    <submittedName>
        <fullName evidence="3">BQ5605_C002g01447 protein</fullName>
    </submittedName>
</protein>
<organism evidence="3 4">
    <name type="scientific">Microbotryum silenes-dioicae</name>
    <dbReference type="NCBI Taxonomy" id="796604"/>
    <lineage>
        <taxon>Eukaryota</taxon>
        <taxon>Fungi</taxon>
        <taxon>Dikarya</taxon>
        <taxon>Basidiomycota</taxon>
        <taxon>Pucciniomycotina</taxon>
        <taxon>Microbotryomycetes</taxon>
        <taxon>Microbotryales</taxon>
        <taxon>Microbotryaceae</taxon>
        <taxon>Microbotryum</taxon>
    </lineage>
</organism>
<reference evidence="3 4" key="1">
    <citation type="submission" date="2016-11" db="EMBL/GenBank/DDBJ databases">
        <authorList>
            <person name="Jaros S."/>
            <person name="Januszkiewicz K."/>
            <person name="Wedrychowicz H."/>
        </authorList>
    </citation>
    <scope>NUCLEOTIDE SEQUENCE [LARGE SCALE GENOMIC DNA]</scope>
</reference>
<dbReference type="AlphaFoldDB" id="A0A2X0MTJ2"/>
<dbReference type="EMBL" id="FQNC01000041">
    <property type="protein sequence ID" value="SGY33092.1"/>
    <property type="molecule type" value="Genomic_DNA"/>
</dbReference>
<sequence length="720" mass="79057">MFPLPPLRNEVLQGATNNLIGLALTTPDAHQRASDRDLGRSTSTTKPTTTNSPLRQASTFPSRRQNDWIEHDSNPMKHTAVDDEPSLSFFSHMWRSLRDEASAFMSAASGTNTPSRVLTDLGSVEYENQEEVLDEASLRSKRPRMSPTRRVEEEVAEIEDQLHRHRNRPRPRGGVFIKDNSRSPRRTAGSQGGVHEGQAGTPSRRTTVRFAALPPSSTKPSQPGLENRTSHSPSLRASNSTAISPRKNRPHSRVEAILLGPIASELTRKGHEAKVHERRMTERERIKVLEARLKALEKENEQLRKSRELSKCLADQAVEMRTRSQSSTSRTPKKCCMSREAGGNAAIFCPLAAPRVDRPGVATVPKSPEIRSTSSAALTTLQQARASLRSTPGKRNHRIVTPSARSTPEHDHHILAAVATELESSLPSPGKQPTLSSPSQLSFPQVIRSAVKRKLIQANESHPNPLKDQICHLRYRVPPRSPPPSRPVIRLRPSFDSSLKTPRRPPRPAQGDLFSFDSTTTTVFGDRFLATKRHSGASSLQTACDGPVEDGATCEQTTAQIEFPEFTQTLLSVPEASESSTPSSGSQATLSTGTTSWDRIPDDLSSFTCDTAPLVSRFSFSDSSDLSSGTISHAKEYRSALLYRKVKGPSNFTTSFQQTRGTHQVNSVGDSLSPTFDPSAAALFLKGAKNPSPDSDRIFRLTTLLSDENLFMEPARHSAP</sequence>
<evidence type="ECO:0000313" key="3">
    <source>
        <dbReference type="EMBL" id="SGY33092.1"/>
    </source>
</evidence>
<feature type="compositionally biased region" description="Basic and acidic residues" evidence="2">
    <location>
        <begin position="29"/>
        <end position="39"/>
    </location>
</feature>
<proteinExistence type="predicted"/>
<feature type="compositionally biased region" description="Polar residues" evidence="2">
    <location>
        <begin position="230"/>
        <end position="243"/>
    </location>
</feature>
<dbReference type="Proteomes" id="UP000249464">
    <property type="component" value="Unassembled WGS sequence"/>
</dbReference>
<evidence type="ECO:0000256" key="1">
    <source>
        <dbReference type="SAM" id="Coils"/>
    </source>
</evidence>
<feature type="compositionally biased region" description="Low complexity" evidence="2">
    <location>
        <begin position="574"/>
        <end position="591"/>
    </location>
</feature>
<keyword evidence="4" id="KW-1185">Reference proteome</keyword>
<feature type="compositionally biased region" description="Basic and acidic residues" evidence="2">
    <location>
        <begin position="64"/>
        <end position="80"/>
    </location>
</feature>
<feature type="region of interest" description="Disordered" evidence="2">
    <location>
        <begin position="422"/>
        <end position="442"/>
    </location>
</feature>
<feature type="region of interest" description="Disordered" evidence="2">
    <location>
        <begin position="132"/>
        <end position="252"/>
    </location>
</feature>
<feature type="region of interest" description="Disordered" evidence="2">
    <location>
        <begin position="388"/>
        <end position="409"/>
    </location>
</feature>
<feature type="compositionally biased region" description="Low complexity" evidence="2">
    <location>
        <begin position="41"/>
        <end position="53"/>
    </location>
</feature>
<name>A0A2X0MTJ2_9BASI</name>
<feature type="region of interest" description="Disordered" evidence="2">
    <location>
        <begin position="26"/>
        <end position="80"/>
    </location>
</feature>
<evidence type="ECO:0000256" key="2">
    <source>
        <dbReference type="SAM" id="MobiDB-lite"/>
    </source>
</evidence>
<accession>A0A2X0MTJ2</accession>
<feature type="coiled-coil region" evidence="1">
    <location>
        <begin position="279"/>
        <end position="316"/>
    </location>
</feature>
<gene>
    <name evidence="3" type="primary">BQ5605_C002g01447</name>
    <name evidence="3" type="ORF">BQ5605_C002G01447</name>
</gene>
<feature type="region of interest" description="Disordered" evidence="2">
    <location>
        <begin position="574"/>
        <end position="595"/>
    </location>
</feature>
<feature type="compositionally biased region" description="Polar residues" evidence="2">
    <location>
        <begin position="54"/>
        <end position="63"/>
    </location>
</feature>
<feature type="region of interest" description="Disordered" evidence="2">
    <location>
        <begin position="476"/>
        <end position="514"/>
    </location>
</feature>
<evidence type="ECO:0000313" key="4">
    <source>
        <dbReference type="Proteomes" id="UP000249464"/>
    </source>
</evidence>
<keyword evidence="1" id="KW-0175">Coiled coil</keyword>